<protein>
    <submittedName>
        <fullName evidence="1">Uncharacterized protein</fullName>
    </submittedName>
</protein>
<sequence>MAPDCFEIFAVTIAKFSFQQICASEFLLRIPSRVQVMGSARSVQVMDFLPSQSNYTVQSVWKTSPLST</sequence>
<name>A0A2R6XDU3_MARPO</name>
<keyword evidence="2" id="KW-1185">Reference proteome</keyword>
<dbReference type="Gramene" id="Mp2g06780.1">
    <property type="protein sequence ID" value="Mp2g06780.1.cds1"/>
    <property type="gene ID" value="Mp2g06780"/>
</dbReference>
<reference evidence="2" key="1">
    <citation type="journal article" date="2017" name="Cell">
        <title>Insights into land plant evolution garnered from the Marchantia polymorpha genome.</title>
        <authorList>
            <person name="Bowman J.L."/>
            <person name="Kohchi T."/>
            <person name="Yamato K.T."/>
            <person name="Jenkins J."/>
            <person name="Shu S."/>
            <person name="Ishizaki K."/>
            <person name="Yamaoka S."/>
            <person name="Nishihama R."/>
            <person name="Nakamura Y."/>
            <person name="Berger F."/>
            <person name="Adam C."/>
            <person name="Aki S.S."/>
            <person name="Althoff F."/>
            <person name="Araki T."/>
            <person name="Arteaga-Vazquez M.A."/>
            <person name="Balasubrmanian S."/>
            <person name="Barry K."/>
            <person name="Bauer D."/>
            <person name="Boehm C.R."/>
            <person name="Briginshaw L."/>
            <person name="Caballero-Perez J."/>
            <person name="Catarino B."/>
            <person name="Chen F."/>
            <person name="Chiyoda S."/>
            <person name="Chovatia M."/>
            <person name="Davies K.M."/>
            <person name="Delmans M."/>
            <person name="Demura T."/>
            <person name="Dierschke T."/>
            <person name="Dolan L."/>
            <person name="Dorantes-Acosta A.E."/>
            <person name="Eklund D.M."/>
            <person name="Florent S.N."/>
            <person name="Flores-Sandoval E."/>
            <person name="Fujiyama A."/>
            <person name="Fukuzawa H."/>
            <person name="Galik B."/>
            <person name="Grimanelli D."/>
            <person name="Grimwood J."/>
            <person name="Grossniklaus U."/>
            <person name="Hamada T."/>
            <person name="Haseloff J."/>
            <person name="Hetherington A.J."/>
            <person name="Higo A."/>
            <person name="Hirakawa Y."/>
            <person name="Hundley H.N."/>
            <person name="Ikeda Y."/>
            <person name="Inoue K."/>
            <person name="Inoue S.I."/>
            <person name="Ishida S."/>
            <person name="Jia Q."/>
            <person name="Kakita M."/>
            <person name="Kanazawa T."/>
            <person name="Kawai Y."/>
            <person name="Kawashima T."/>
            <person name="Kennedy M."/>
            <person name="Kinose K."/>
            <person name="Kinoshita T."/>
            <person name="Kohara Y."/>
            <person name="Koide E."/>
            <person name="Komatsu K."/>
            <person name="Kopischke S."/>
            <person name="Kubo M."/>
            <person name="Kyozuka J."/>
            <person name="Lagercrantz U."/>
            <person name="Lin S.S."/>
            <person name="Lindquist E."/>
            <person name="Lipzen A.M."/>
            <person name="Lu C.W."/>
            <person name="De Luna E."/>
            <person name="Martienssen R.A."/>
            <person name="Minamino N."/>
            <person name="Mizutani M."/>
            <person name="Mizutani M."/>
            <person name="Mochizuki N."/>
            <person name="Monte I."/>
            <person name="Mosher R."/>
            <person name="Nagasaki H."/>
            <person name="Nakagami H."/>
            <person name="Naramoto S."/>
            <person name="Nishitani K."/>
            <person name="Ohtani M."/>
            <person name="Okamoto T."/>
            <person name="Okumura M."/>
            <person name="Phillips J."/>
            <person name="Pollak B."/>
            <person name="Reinders A."/>
            <person name="Rovekamp M."/>
            <person name="Sano R."/>
            <person name="Sawa S."/>
            <person name="Schmid M.W."/>
            <person name="Shirakawa M."/>
            <person name="Solano R."/>
            <person name="Spunde A."/>
            <person name="Suetsugu N."/>
            <person name="Sugano S."/>
            <person name="Sugiyama A."/>
            <person name="Sun R."/>
            <person name="Suzuki Y."/>
            <person name="Takenaka M."/>
            <person name="Takezawa D."/>
            <person name="Tomogane H."/>
            <person name="Tsuzuki M."/>
            <person name="Ueda T."/>
            <person name="Umeda M."/>
            <person name="Ward J.M."/>
            <person name="Watanabe Y."/>
            <person name="Yazaki K."/>
            <person name="Yokoyama R."/>
            <person name="Yoshitake Y."/>
            <person name="Yotsui I."/>
            <person name="Zachgo S."/>
            <person name="Schmutz J."/>
        </authorList>
    </citation>
    <scope>NUCLEOTIDE SEQUENCE [LARGE SCALE GENOMIC DNA]</scope>
    <source>
        <strain evidence="2">Tak-1</strain>
    </source>
</reference>
<dbReference type="EMBL" id="KZ772693">
    <property type="protein sequence ID" value="PTQ44277.1"/>
    <property type="molecule type" value="Genomic_DNA"/>
</dbReference>
<gene>
    <name evidence="1" type="ORF">MARPO_0021s0131</name>
</gene>
<organism evidence="1 2">
    <name type="scientific">Marchantia polymorpha</name>
    <name type="common">Common liverwort</name>
    <name type="synonym">Marchantia aquatica</name>
    <dbReference type="NCBI Taxonomy" id="3197"/>
    <lineage>
        <taxon>Eukaryota</taxon>
        <taxon>Viridiplantae</taxon>
        <taxon>Streptophyta</taxon>
        <taxon>Embryophyta</taxon>
        <taxon>Marchantiophyta</taxon>
        <taxon>Marchantiopsida</taxon>
        <taxon>Marchantiidae</taxon>
        <taxon>Marchantiales</taxon>
        <taxon>Marchantiaceae</taxon>
        <taxon>Marchantia</taxon>
    </lineage>
</organism>
<proteinExistence type="predicted"/>
<dbReference type="Proteomes" id="UP000244005">
    <property type="component" value="Unassembled WGS sequence"/>
</dbReference>
<dbReference type="AlphaFoldDB" id="A0A2R6XDU3"/>
<evidence type="ECO:0000313" key="1">
    <source>
        <dbReference type="EMBL" id="PTQ44277.1"/>
    </source>
</evidence>
<evidence type="ECO:0000313" key="2">
    <source>
        <dbReference type="Proteomes" id="UP000244005"/>
    </source>
</evidence>
<accession>A0A2R6XDU3</accession>